<keyword evidence="6" id="KW-0342">GTP-binding</keyword>
<feature type="region of interest" description="Disordered" evidence="8">
    <location>
        <begin position="1"/>
        <end position="30"/>
    </location>
</feature>
<reference evidence="12" key="1">
    <citation type="submission" date="2024-03" db="EMBL/GenBank/DDBJ databases">
        <title>Diverse circular DNA viruses in blood, oral, and fecal samples of captive lemurs.</title>
        <authorList>
            <person name="Paietta E.N."/>
            <person name="Kraberger S."/>
            <person name="Lund M.C."/>
            <person name="Custer J.M."/>
            <person name="Vargas K.M."/>
            <person name="Ehmke E.E."/>
            <person name="Yoder A.D."/>
            <person name="Varsani A."/>
        </authorList>
    </citation>
    <scope>NUCLEOTIDE SEQUENCE</scope>
    <source>
        <strain evidence="12">Duke_18_38</strain>
    </source>
</reference>
<dbReference type="InterPro" id="IPR027417">
    <property type="entry name" value="P-loop_NTPase"/>
</dbReference>
<dbReference type="SUPFAM" id="SSF52540">
    <property type="entry name" value="P-loop containing nucleoside triphosphate hydrolases"/>
    <property type="match status" value="1"/>
</dbReference>
<dbReference type="EMBL" id="PP511337">
    <property type="protein sequence ID" value="XCD03272.1"/>
    <property type="molecule type" value="Genomic_DNA"/>
</dbReference>
<evidence type="ECO:0000256" key="9">
    <source>
        <dbReference type="SAM" id="Phobius"/>
    </source>
</evidence>
<keyword evidence="7 9" id="KW-0472">Membrane</keyword>
<dbReference type="InterPro" id="IPR008900">
    <property type="entry name" value="Zot_N"/>
</dbReference>
<keyword evidence="2 9" id="KW-0812">Transmembrane</keyword>
<dbReference type="Pfam" id="PF05707">
    <property type="entry name" value="Zot"/>
    <property type="match status" value="1"/>
</dbReference>
<dbReference type="InterPro" id="IPR000897">
    <property type="entry name" value="SRP54_GTPase_dom"/>
</dbReference>
<evidence type="ECO:0000256" key="8">
    <source>
        <dbReference type="SAM" id="MobiDB-lite"/>
    </source>
</evidence>
<evidence type="ECO:0000256" key="5">
    <source>
        <dbReference type="ARBA" id="ARBA00022989"/>
    </source>
</evidence>
<feature type="domain" description="SRP54-type proteins GTP-binding" evidence="10">
    <location>
        <begin position="93"/>
        <end position="122"/>
    </location>
</feature>
<evidence type="ECO:0000256" key="2">
    <source>
        <dbReference type="ARBA" id="ARBA00022692"/>
    </source>
</evidence>
<comment type="subcellular location">
    <subcellularLocation>
        <location evidence="1">Host membrane</location>
        <topology evidence="1">Single-pass membrane protein</topology>
    </subcellularLocation>
</comment>
<dbReference type="GO" id="GO:0033644">
    <property type="term" value="C:host cell membrane"/>
    <property type="evidence" value="ECO:0007669"/>
    <property type="project" value="UniProtKB-SubCell"/>
</dbReference>
<keyword evidence="5 9" id="KW-1133">Transmembrane helix</keyword>
<evidence type="ECO:0000256" key="4">
    <source>
        <dbReference type="ARBA" id="ARBA00022870"/>
    </source>
</evidence>
<evidence type="ECO:0000256" key="3">
    <source>
        <dbReference type="ARBA" id="ARBA00022741"/>
    </source>
</evidence>
<protein>
    <submittedName>
        <fullName evidence="12">ZOT protein</fullName>
    </submittedName>
</protein>
<feature type="transmembrane region" description="Helical" evidence="9">
    <location>
        <begin position="60"/>
        <end position="80"/>
    </location>
</feature>
<keyword evidence="3" id="KW-0547">Nucleotide-binding</keyword>
<organism evidence="12">
    <name type="scientific">Dulem virus 67</name>
    <dbReference type="NCBI Taxonomy" id="3145778"/>
    <lineage>
        <taxon>Viruses</taxon>
        <taxon>Monodnaviria</taxon>
        <taxon>Loebvirae</taxon>
        <taxon>Hofneiviricota</taxon>
        <taxon>Faserviricetes</taxon>
        <taxon>Tubulavirales</taxon>
        <taxon>Inoviridae</taxon>
        <taxon>Inovirus</taxon>
    </lineage>
</organism>
<accession>A0AAU8AVW3</accession>
<evidence type="ECO:0000259" key="11">
    <source>
        <dbReference type="Pfam" id="PF05707"/>
    </source>
</evidence>
<dbReference type="Gene3D" id="3.40.50.300">
    <property type="entry name" value="P-loop containing nucleotide triphosphate hydrolases"/>
    <property type="match status" value="1"/>
</dbReference>
<evidence type="ECO:0000256" key="1">
    <source>
        <dbReference type="ARBA" id="ARBA00004379"/>
    </source>
</evidence>
<evidence type="ECO:0000256" key="7">
    <source>
        <dbReference type="ARBA" id="ARBA00023136"/>
    </source>
</evidence>
<dbReference type="GO" id="GO:0005525">
    <property type="term" value="F:GTP binding"/>
    <property type="evidence" value="ECO:0007669"/>
    <property type="project" value="UniProtKB-KW"/>
</dbReference>
<feature type="domain" description="Zona occludens toxin N-terminal" evidence="11">
    <location>
        <begin position="145"/>
        <end position="213"/>
    </location>
</feature>
<dbReference type="Pfam" id="PF00448">
    <property type="entry name" value="SRP54"/>
    <property type="match status" value="1"/>
</dbReference>
<evidence type="ECO:0000259" key="10">
    <source>
        <dbReference type="Pfam" id="PF00448"/>
    </source>
</evidence>
<evidence type="ECO:0000313" key="12">
    <source>
        <dbReference type="EMBL" id="XCD03272.1"/>
    </source>
</evidence>
<proteinExistence type="predicted"/>
<name>A0AAU8AVW3_9VIRU</name>
<keyword evidence="4" id="KW-1043">Host membrane</keyword>
<evidence type="ECO:0000256" key="6">
    <source>
        <dbReference type="ARBA" id="ARBA00023134"/>
    </source>
</evidence>
<sequence length="348" mass="40388">MTSSSTLFTQPKAAAASPRTEASGFHPDRRSDSLSSTVQVSNLHLQFALIFQVYLPVRKLLRFSMFWSIVIFVICLFFSFQISTLPYSNPYTLTMIFGKKGSGKTTTMTKLAHQAQRRGQAVYSNIPLPGCFLISDEDIGFKQIPPNSVLLVDEVGMIWDNRQFKNFKPEVRDWFKLQRHYRVKVYLFSQTFDIDKKLRDLTDDMYLIEKRFRIFAYGKRILKKCVLTEATSDQPSRIDENLKFDSLLFFWAGSRTLTLIPRWATSFDSFAAPALPEKPYRQDTREFEPVPYRVVLHTLLANFAHVIGADKLARWAWATRERAEEVEEVAPEEIDFEEFFSHRPEDEG</sequence>